<dbReference type="InterPro" id="IPR003961">
    <property type="entry name" value="FN3_dom"/>
</dbReference>
<dbReference type="GO" id="GO:0046872">
    <property type="term" value="F:metal ion binding"/>
    <property type="evidence" value="ECO:0007669"/>
    <property type="project" value="InterPro"/>
</dbReference>
<evidence type="ECO:0000259" key="2">
    <source>
        <dbReference type="PROSITE" id="PS50853"/>
    </source>
</evidence>
<accession>A0A0F9HPD9</accession>
<dbReference type="InterPro" id="IPR008963">
    <property type="entry name" value="Purple_acid_Pase-like_N"/>
</dbReference>
<feature type="region of interest" description="Disordered" evidence="1">
    <location>
        <begin position="268"/>
        <end position="300"/>
    </location>
</feature>
<feature type="compositionally biased region" description="Basic and acidic residues" evidence="1">
    <location>
        <begin position="269"/>
        <end position="300"/>
    </location>
</feature>
<dbReference type="Pfam" id="PF16656">
    <property type="entry name" value="Pur_ac_phosph_N"/>
    <property type="match status" value="1"/>
</dbReference>
<evidence type="ECO:0000256" key="1">
    <source>
        <dbReference type="SAM" id="MobiDB-lite"/>
    </source>
</evidence>
<dbReference type="GO" id="GO:0003993">
    <property type="term" value="F:acid phosphatase activity"/>
    <property type="evidence" value="ECO:0007669"/>
    <property type="project" value="InterPro"/>
</dbReference>
<dbReference type="PROSITE" id="PS50853">
    <property type="entry name" value="FN3"/>
    <property type="match status" value="1"/>
</dbReference>
<dbReference type="Gene3D" id="2.60.40.380">
    <property type="entry name" value="Purple acid phosphatase-like, N-terminal"/>
    <property type="match status" value="1"/>
</dbReference>
<gene>
    <name evidence="3" type="ORF">LCGC14_1757230</name>
</gene>
<protein>
    <recommendedName>
        <fullName evidence="2">Fibronectin type-III domain-containing protein</fullName>
    </recommendedName>
</protein>
<comment type="caution">
    <text evidence="3">The sequence shown here is derived from an EMBL/GenBank/DDBJ whole genome shotgun (WGS) entry which is preliminary data.</text>
</comment>
<feature type="non-terminal residue" evidence="3">
    <location>
        <position position="312"/>
    </location>
</feature>
<reference evidence="3" key="1">
    <citation type="journal article" date="2015" name="Nature">
        <title>Complex archaea that bridge the gap between prokaryotes and eukaryotes.</title>
        <authorList>
            <person name="Spang A."/>
            <person name="Saw J.H."/>
            <person name="Jorgensen S.L."/>
            <person name="Zaremba-Niedzwiedzka K."/>
            <person name="Martijn J."/>
            <person name="Lind A.E."/>
            <person name="van Eijk R."/>
            <person name="Schleper C."/>
            <person name="Guy L."/>
            <person name="Ettema T.J."/>
        </authorList>
    </citation>
    <scope>NUCLEOTIDE SEQUENCE</scope>
</reference>
<dbReference type="SUPFAM" id="SSF49363">
    <property type="entry name" value="Purple acid phosphatase, N-terminal domain"/>
    <property type="match status" value="1"/>
</dbReference>
<dbReference type="CDD" id="cd00063">
    <property type="entry name" value="FN3"/>
    <property type="match status" value="1"/>
</dbReference>
<evidence type="ECO:0000313" key="3">
    <source>
        <dbReference type="EMBL" id="KKM05127.1"/>
    </source>
</evidence>
<name>A0A0F9HPD9_9ZZZZ</name>
<sequence length="312" mass="34890">MVRREYSYFLLISPTNTEKEAKLKKVFLSLLLAITLLLVPSIVLGNGFNITPMGPLELDILAGGSATQDFVVTGLEGTLLIELEDLPLDYEPSEIEVTEGQTITVTFYGSNIGTYEGKILFRPAVGGNVLIGYKVRILANIHLEVDIPNSLILTTTILEPTGPGSGGITFRDTRPPRIYDIVASNVAETAVDIRWTTDEKSPSQVRYWASPSRLSPLDRTYTEEHSVHLTNLIPDTTYYYETMSEDRNGNLRISEKYTFTTLKEVAPPDTEKPIEEPIIEEPIKEEPVIEEPAKPKEPLKPISEREVPWGWI</sequence>
<dbReference type="AlphaFoldDB" id="A0A0F9HPD9"/>
<dbReference type="EMBL" id="LAZR01016294">
    <property type="protein sequence ID" value="KKM05127.1"/>
    <property type="molecule type" value="Genomic_DNA"/>
</dbReference>
<feature type="domain" description="Fibronectin type-III" evidence="2">
    <location>
        <begin position="175"/>
        <end position="264"/>
    </location>
</feature>
<dbReference type="InterPro" id="IPR015914">
    <property type="entry name" value="PAPs_N"/>
</dbReference>
<organism evidence="3">
    <name type="scientific">marine sediment metagenome</name>
    <dbReference type="NCBI Taxonomy" id="412755"/>
    <lineage>
        <taxon>unclassified sequences</taxon>
        <taxon>metagenomes</taxon>
        <taxon>ecological metagenomes</taxon>
    </lineage>
</organism>
<proteinExistence type="predicted"/>